<evidence type="ECO:0000259" key="2">
    <source>
        <dbReference type="Pfam" id="PF01471"/>
    </source>
</evidence>
<dbReference type="SUPFAM" id="SSF47090">
    <property type="entry name" value="PGBD-like"/>
    <property type="match status" value="1"/>
</dbReference>
<dbReference type="InterPro" id="IPR036365">
    <property type="entry name" value="PGBD-like_sf"/>
</dbReference>
<accession>A0A2R8BFY9</accession>
<feature type="signal peptide" evidence="1">
    <location>
        <begin position="1"/>
        <end position="19"/>
    </location>
</feature>
<organism evidence="3 4">
    <name type="scientific">Ascidiaceihabitans donghaensis</name>
    <dbReference type="NCBI Taxonomy" id="1510460"/>
    <lineage>
        <taxon>Bacteria</taxon>
        <taxon>Pseudomonadati</taxon>
        <taxon>Pseudomonadota</taxon>
        <taxon>Alphaproteobacteria</taxon>
        <taxon>Rhodobacterales</taxon>
        <taxon>Paracoccaceae</taxon>
        <taxon>Ascidiaceihabitans</taxon>
    </lineage>
</organism>
<dbReference type="AlphaFoldDB" id="A0A2R8BFY9"/>
<evidence type="ECO:0000256" key="1">
    <source>
        <dbReference type="SAM" id="SignalP"/>
    </source>
</evidence>
<dbReference type="EMBL" id="OMOR01000001">
    <property type="protein sequence ID" value="SPH21877.1"/>
    <property type="molecule type" value="Genomic_DNA"/>
</dbReference>
<protein>
    <recommendedName>
        <fullName evidence="2">Peptidoglycan binding-like domain-containing protein</fullName>
    </recommendedName>
</protein>
<sequence>MHRVAAAVMVLFAWVVPMAAQTANDVVWVQVEAQPSLRQATESARSYAANLEDVNGFALPGGWYGIALGPYTRRDAEIVLRTYRRDRLIPRDAYIAFSSGFRQQFWPVGANVLANGAIAAPENTQTTASNEVDPEPVVVAEPEPADETPNQARRSEQLLTADERKELQVALKWAGVYDGAIDGAYGRGTRNSMAGWQAAQGLEITGILTTMQRAELLRQYNAVLEGLGLQMVQDTQAGIEMLMPTAVVAFDKYESPFAHYTSTGDIAAQVYLISQAGDQSTLFGLYDIMQTLEIVPLDGPRERRKNSFVLVGENDQIVSETRVSLQNGEVKGFTLIWPAGDEARRTRLLAQMDKSFARLNGALDPTAGSADEQAVDLVAGLEVRKPKLSRSGFYVDARGAVVTSSDAVASCTRITLDQEYEAEVLVSDTDRGIALLSPKDALAPLTVAAFSANTPRLQSEVAVAGYSYEGVLGAASITFGTLADVRGLRGEAGLNRLALSALPGDVGGPVLDASGAVLGMLLPAPETGQQLPANVSFSLDRTVIQDLLSQAGRSADRATGAAALPPEDIAASAVNMTVLVSCWN</sequence>
<dbReference type="InterPro" id="IPR002477">
    <property type="entry name" value="Peptidoglycan-bd-like"/>
</dbReference>
<gene>
    <name evidence="3" type="ORF">ASD8599_02628</name>
</gene>
<feature type="domain" description="Peptidoglycan binding-like" evidence="2">
    <location>
        <begin position="161"/>
        <end position="212"/>
    </location>
</feature>
<proteinExistence type="predicted"/>
<name>A0A2R8BFY9_9RHOB</name>
<dbReference type="Gene3D" id="1.10.101.10">
    <property type="entry name" value="PGBD-like superfamily/PGBD"/>
    <property type="match status" value="1"/>
</dbReference>
<dbReference type="SUPFAM" id="SSF50494">
    <property type="entry name" value="Trypsin-like serine proteases"/>
    <property type="match status" value="1"/>
</dbReference>
<dbReference type="Proteomes" id="UP000244880">
    <property type="component" value="Unassembled WGS sequence"/>
</dbReference>
<dbReference type="PANTHER" id="PTHR43019">
    <property type="entry name" value="SERINE ENDOPROTEASE DEGS"/>
    <property type="match status" value="1"/>
</dbReference>
<dbReference type="PANTHER" id="PTHR43019:SF23">
    <property type="entry name" value="PROTEASE DO-LIKE 5, CHLOROPLASTIC"/>
    <property type="match status" value="1"/>
</dbReference>
<evidence type="ECO:0000313" key="3">
    <source>
        <dbReference type="EMBL" id="SPH21877.1"/>
    </source>
</evidence>
<reference evidence="3 4" key="1">
    <citation type="submission" date="2018-03" db="EMBL/GenBank/DDBJ databases">
        <authorList>
            <person name="Keele B.F."/>
        </authorList>
    </citation>
    <scope>NUCLEOTIDE SEQUENCE [LARGE SCALE GENOMIC DNA]</scope>
    <source>
        <strain evidence="3 4">CECT 8599</strain>
    </source>
</reference>
<dbReference type="Pfam" id="PF01471">
    <property type="entry name" value="PG_binding_1"/>
    <property type="match status" value="1"/>
</dbReference>
<keyword evidence="1" id="KW-0732">Signal</keyword>
<feature type="chain" id="PRO_5015361511" description="Peptidoglycan binding-like domain-containing protein" evidence="1">
    <location>
        <begin position="20"/>
        <end position="584"/>
    </location>
</feature>
<dbReference type="Gene3D" id="2.40.10.120">
    <property type="match status" value="1"/>
</dbReference>
<dbReference type="InterPro" id="IPR009003">
    <property type="entry name" value="Peptidase_S1_PA"/>
</dbReference>
<dbReference type="Pfam" id="PF13365">
    <property type="entry name" value="Trypsin_2"/>
    <property type="match status" value="1"/>
</dbReference>
<keyword evidence="4" id="KW-1185">Reference proteome</keyword>
<dbReference type="OrthoDB" id="6810892at2"/>
<evidence type="ECO:0000313" key="4">
    <source>
        <dbReference type="Proteomes" id="UP000244880"/>
    </source>
</evidence>
<dbReference type="InterPro" id="IPR036366">
    <property type="entry name" value="PGBDSf"/>
</dbReference>